<dbReference type="Proteomes" id="UP000887159">
    <property type="component" value="Unassembled WGS sequence"/>
</dbReference>
<gene>
    <name evidence="1" type="ORF">TNCV_2835111</name>
</gene>
<reference evidence="1" key="1">
    <citation type="submission" date="2020-08" db="EMBL/GenBank/DDBJ databases">
        <title>Multicomponent nature underlies the extraordinary mechanical properties of spider dragline silk.</title>
        <authorList>
            <person name="Kono N."/>
            <person name="Nakamura H."/>
            <person name="Mori M."/>
            <person name="Yoshida Y."/>
            <person name="Ohtoshi R."/>
            <person name="Malay A.D."/>
            <person name="Moran D.A.P."/>
            <person name="Tomita M."/>
            <person name="Numata K."/>
            <person name="Arakawa K."/>
        </authorList>
    </citation>
    <scope>NUCLEOTIDE SEQUENCE</scope>
</reference>
<evidence type="ECO:0000313" key="1">
    <source>
        <dbReference type="EMBL" id="GFY00154.1"/>
    </source>
</evidence>
<proteinExistence type="predicted"/>
<organism evidence="1 2">
    <name type="scientific">Trichonephila clavipes</name>
    <name type="common">Golden silk orbweaver</name>
    <name type="synonym">Nephila clavipes</name>
    <dbReference type="NCBI Taxonomy" id="2585209"/>
    <lineage>
        <taxon>Eukaryota</taxon>
        <taxon>Metazoa</taxon>
        <taxon>Ecdysozoa</taxon>
        <taxon>Arthropoda</taxon>
        <taxon>Chelicerata</taxon>
        <taxon>Arachnida</taxon>
        <taxon>Araneae</taxon>
        <taxon>Araneomorphae</taxon>
        <taxon>Entelegynae</taxon>
        <taxon>Araneoidea</taxon>
        <taxon>Nephilidae</taxon>
        <taxon>Trichonephila</taxon>
    </lineage>
</organism>
<dbReference type="EMBL" id="BMAU01021217">
    <property type="protein sequence ID" value="GFY00154.1"/>
    <property type="molecule type" value="Genomic_DNA"/>
</dbReference>
<dbReference type="AlphaFoldDB" id="A0A8X6V5L2"/>
<name>A0A8X6V5L2_TRICX</name>
<comment type="caution">
    <text evidence="1">The sequence shown here is derived from an EMBL/GenBank/DDBJ whole genome shotgun (WGS) entry which is preliminary data.</text>
</comment>
<protein>
    <submittedName>
        <fullName evidence="1">Uncharacterized protein</fullName>
    </submittedName>
</protein>
<evidence type="ECO:0000313" key="2">
    <source>
        <dbReference type="Proteomes" id="UP000887159"/>
    </source>
</evidence>
<sequence>MRSRRCTPSYRCLVESHLCSMQVFLTKPVAEDWQPPPVVKILRIIKLALKGTRFEEIPDIHQNVTFELHPKRRPLAKFPGHV</sequence>
<keyword evidence="2" id="KW-1185">Reference proteome</keyword>
<accession>A0A8X6V5L2</accession>